<name>A0A1H4BIN0_9SPHI</name>
<reference evidence="2 3" key="1">
    <citation type="submission" date="2016-10" db="EMBL/GenBank/DDBJ databases">
        <authorList>
            <person name="de Groot N.N."/>
        </authorList>
    </citation>
    <scope>NUCLEOTIDE SEQUENCE [LARGE SCALE GENOMIC DNA]</scope>
    <source>
        <strain evidence="2 3">DSM 19033</strain>
    </source>
</reference>
<evidence type="ECO:0008006" key="4">
    <source>
        <dbReference type="Google" id="ProtNLM"/>
    </source>
</evidence>
<evidence type="ECO:0000313" key="3">
    <source>
        <dbReference type="Proteomes" id="UP000198850"/>
    </source>
</evidence>
<dbReference type="Gene3D" id="2.130.10.10">
    <property type="entry name" value="YVTN repeat-like/Quinoprotein amine dehydrogenase"/>
    <property type="match status" value="3"/>
</dbReference>
<organism evidence="2 3">
    <name type="scientific">Pedobacter hartonius</name>
    <dbReference type="NCBI Taxonomy" id="425514"/>
    <lineage>
        <taxon>Bacteria</taxon>
        <taxon>Pseudomonadati</taxon>
        <taxon>Bacteroidota</taxon>
        <taxon>Sphingobacteriia</taxon>
        <taxon>Sphingobacteriales</taxon>
        <taxon>Sphingobacteriaceae</taxon>
        <taxon>Pedobacter</taxon>
    </lineage>
</organism>
<feature type="chain" id="PRO_5011702422" description="Two component regulator propeller" evidence="1">
    <location>
        <begin position="21"/>
        <end position="669"/>
    </location>
</feature>
<sequence>MKKIIFMIIFCPILFSTAFAQPNIGLPAIKNYKSADYNAATEIWDLIQDNRGILYHANNDGLLTFDGNYWKLYAMPNRTPVKSLAIDDDGRIYVGGQDELGYFFPDKRGVLKFHSLKHLLPLKARQFADIWNIVISKNGIFFRTVEAIFQLKNNRIRVFDTVGGWRTLSVAGTEVFAVDRGSGLLIIRDEKWQPFSRVQTKTLQVNGILDYKEDTLLVSTAKNGLYSLTRSGIVKKNTGADDLFHHDLINCSKKIANDRYAIGTSANGLFILDQEGKLIQRFSTAEGLQNSNVLGILSDHNQNIWLGLENGISFINYNTAIKHIHPVNKIQSVSNAVRIFEGKLYIGTSNGLYSTALDFSKKDLSTSKGLFSQVENTRGEVFSLTETDHRLLLAHEDGAHVIKGNTAFPVMTKQGVWGFKPFPPGDDIIAGTYTGLEILRDNQGKLQEAGKIDGIYESLSNILVEDSCTVWASHPFRGIYRIKISADRKKVLSVKNFTTADGLPSKLHNHVYLIRNKILITTEKGIYEFDKGRNTVVPSSFYKSLFKQDAVEYLTEDLHHNIWFVSNHRVGVVDFSKTSAQQAYFQIYFPELTAQTVKGDEFIYPYNDDNIFISSGDGVFHLNYAKYVASKTQLKVLLSSVKAIAEKDSLIFGGYFSPDYSGISGRKNK</sequence>
<dbReference type="Proteomes" id="UP000198850">
    <property type="component" value="Unassembled WGS sequence"/>
</dbReference>
<feature type="signal peptide" evidence="1">
    <location>
        <begin position="1"/>
        <end position="20"/>
    </location>
</feature>
<keyword evidence="3" id="KW-1185">Reference proteome</keyword>
<gene>
    <name evidence="2" type="ORF">SAMN05443550_103361</name>
</gene>
<dbReference type="InterPro" id="IPR015943">
    <property type="entry name" value="WD40/YVTN_repeat-like_dom_sf"/>
</dbReference>
<evidence type="ECO:0000313" key="2">
    <source>
        <dbReference type="EMBL" id="SEA47904.1"/>
    </source>
</evidence>
<dbReference type="AlphaFoldDB" id="A0A1H4BIN0"/>
<dbReference type="RefSeq" id="WP_090555975.1">
    <property type="nucleotide sequence ID" value="NZ_FNRA01000003.1"/>
</dbReference>
<protein>
    <recommendedName>
        <fullName evidence="4">Two component regulator propeller</fullName>
    </recommendedName>
</protein>
<evidence type="ECO:0000256" key="1">
    <source>
        <dbReference type="SAM" id="SignalP"/>
    </source>
</evidence>
<dbReference type="STRING" id="425514.SAMN05443550_103361"/>
<proteinExistence type="predicted"/>
<dbReference type="EMBL" id="FNRA01000003">
    <property type="protein sequence ID" value="SEA47904.1"/>
    <property type="molecule type" value="Genomic_DNA"/>
</dbReference>
<dbReference type="SUPFAM" id="SSF63829">
    <property type="entry name" value="Calcium-dependent phosphotriesterase"/>
    <property type="match status" value="1"/>
</dbReference>
<dbReference type="OrthoDB" id="9809670at2"/>
<accession>A0A1H4BIN0</accession>
<keyword evidence="1" id="KW-0732">Signal</keyword>